<dbReference type="InterPro" id="IPR001424">
    <property type="entry name" value="SOD_Cu_Zn_dom"/>
</dbReference>
<protein>
    <recommendedName>
        <fullName evidence="4">Superoxide dismutase copper/zinc binding domain-containing protein</fullName>
    </recommendedName>
</protein>
<comment type="similarity">
    <text evidence="1">Belongs to the Cu-Zn superoxide dismutase family.</text>
</comment>
<evidence type="ECO:0000313" key="6">
    <source>
        <dbReference type="Proteomes" id="UP001500325"/>
    </source>
</evidence>
<dbReference type="Gene3D" id="2.60.40.200">
    <property type="entry name" value="Superoxide dismutase, copper/zinc binding domain"/>
    <property type="match status" value="1"/>
</dbReference>
<feature type="region of interest" description="Disordered" evidence="2">
    <location>
        <begin position="34"/>
        <end position="64"/>
    </location>
</feature>
<proteinExistence type="inferred from homology"/>
<evidence type="ECO:0000313" key="5">
    <source>
        <dbReference type="EMBL" id="GAA4685912.1"/>
    </source>
</evidence>
<evidence type="ECO:0000256" key="3">
    <source>
        <dbReference type="SAM" id="SignalP"/>
    </source>
</evidence>
<evidence type="ECO:0000256" key="1">
    <source>
        <dbReference type="ARBA" id="ARBA00010457"/>
    </source>
</evidence>
<feature type="domain" description="Superoxide dismutase copper/zinc binding" evidence="4">
    <location>
        <begin position="91"/>
        <end position="216"/>
    </location>
</feature>
<dbReference type="SUPFAM" id="SSF49329">
    <property type="entry name" value="Cu,Zn superoxide dismutase-like"/>
    <property type="match status" value="1"/>
</dbReference>
<name>A0ABP8WDX8_9PSEU</name>
<keyword evidence="6" id="KW-1185">Reference proteome</keyword>
<dbReference type="Proteomes" id="UP001500325">
    <property type="component" value="Unassembled WGS sequence"/>
</dbReference>
<keyword evidence="3" id="KW-0732">Signal</keyword>
<gene>
    <name evidence="5" type="ORF">GCM10023215_21580</name>
</gene>
<evidence type="ECO:0000256" key="2">
    <source>
        <dbReference type="SAM" id="MobiDB-lite"/>
    </source>
</evidence>
<feature type="chain" id="PRO_5047044171" description="Superoxide dismutase copper/zinc binding domain-containing protein" evidence="3">
    <location>
        <begin position="38"/>
        <end position="221"/>
    </location>
</feature>
<accession>A0ABP8WDX8</accession>
<dbReference type="Pfam" id="PF00080">
    <property type="entry name" value="Sod_Cu"/>
    <property type="match status" value="1"/>
</dbReference>
<sequence>MGYVCFMVPPRTLHRLVLPALAALSLALVGCSSPSQAPSAETGTPAATTAQAAPASGAPAGAEEDVDVEATFATTGDAITYQPELVPPGATAKVTSSTEGTSSTVTLAVTGLVPNRAYGSHAHQKPCGPAAADSGPHFQHVADPVSPSVDPAYANPRNEVWLDFTTDAQGAASVTATQTEWAFTDQAAPQSVVIHAMKTATEPGKAGTAGDRVGCVTVDFA</sequence>
<feature type="signal peptide" evidence="3">
    <location>
        <begin position="1"/>
        <end position="37"/>
    </location>
</feature>
<reference evidence="6" key="1">
    <citation type="journal article" date="2019" name="Int. J. Syst. Evol. Microbiol.">
        <title>The Global Catalogue of Microorganisms (GCM) 10K type strain sequencing project: providing services to taxonomists for standard genome sequencing and annotation.</title>
        <authorList>
            <consortium name="The Broad Institute Genomics Platform"/>
            <consortium name="The Broad Institute Genome Sequencing Center for Infectious Disease"/>
            <person name="Wu L."/>
            <person name="Ma J."/>
        </authorList>
    </citation>
    <scope>NUCLEOTIDE SEQUENCE [LARGE SCALE GENOMIC DNA]</scope>
    <source>
        <strain evidence="6">JCM 18055</strain>
    </source>
</reference>
<comment type="caution">
    <text evidence="5">The sequence shown here is derived from an EMBL/GenBank/DDBJ whole genome shotgun (WGS) entry which is preliminary data.</text>
</comment>
<organism evidence="5 6">
    <name type="scientific">Pseudonocardia yuanmonensis</name>
    <dbReference type="NCBI Taxonomy" id="1095914"/>
    <lineage>
        <taxon>Bacteria</taxon>
        <taxon>Bacillati</taxon>
        <taxon>Actinomycetota</taxon>
        <taxon>Actinomycetes</taxon>
        <taxon>Pseudonocardiales</taxon>
        <taxon>Pseudonocardiaceae</taxon>
        <taxon>Pseudonocardia</taxon>
    </lineage>
</organism>
<dbReference type="EMBL" id="BAABIC010000006">
    <property type="protein sequence ID" value="GAA4685912.1"/>
    <property type="molecule type" value="Genomic_DNA"/>
</dbReference>
<feature type="compositionally biased region" description="Low complexity" evidence="2">
    <location>
        <begin position="37"/>
        <end position="61"/>
    </location>
</feature>
<dbReference type="InterPro" id="IPR036423">
    <property type="entry name" value="SOD-like_Cu/Zn_dom_sf"/>
</dbReference>
<evidence type="ECO:0000259" key="4">
    <source>
        <dbReference type="Pfam" id="PF00080"/>
    </source>
</evidence>